<accession>A0A2W7P3A8</accession>
<evidence type="ECO:0000256" key="3">
    <source>
        <dbReference type="ARBA" id="ARBA00007931"/>
    </source>
</evidence>
<protein>
    <recommendedName>
        <fullName evidence="11">Zinc metalloprotease</fullName>
        <ecNumber evidence="11">3.4.24.-</ecNumber>
    </recommendedName>
</protein>
<evidence type="ECO:0000313" key="13">
    <source>
        <dbReference type="EMBL" id="PZX19906.1"/>
    </source>
</evidence>
<dbReference type="PANTHER" id="PTHR42837">
    <property type="entry name" value="REGULATOR OF SIGMA-E PROTEASE RSEP"/>
    <property type="match status" value="1"/>
</dbReference>
<dbReference type="InterPro" id="IPR001478">
    <property type="entry name" value="PDZ"/>
</dbReference>
<sequence>MDLIGLIPSFGSVLYTVAAFVVALSVIVAIHEYGHYIVGRWSGIHAEVFSIGFGPVLFSRRDKRGTLWQVAALPLGGYVKFLGDADASSVGRSDTAALDAAAARRTMHGAPLWARAATVAAGPIFNFILSILVFAAVLLWRGVASDPLTVDSVAPLPGISQEVQQGDEVVAIAGRETPDLAGIDAFIQELPMEPELDYDVLRDGDTLTVLGPYPYPPLVGSVTPQSAAMAAGLRSGDVITAINGSEIFAFDQLRDIVGESDGAPLDLTVWRPSGDDNLEGATREVTLAPKRMDLPLSEGGFETRWLIGITGGLYFTPQTTSPGPFTALGYGVDQTLFIIRSSLSGLYNMAVGAISSCNLSGPIGIAQTSGAAASQGLASFVWFVAVLSTAVGLLNLFPIPVLDGGHLVFHGYEAITGKPPGERALNVLMAVGLALLGTLMVFAIGNDLFCP</sequence>
<evidence type="ECO:0000259" key="12">
    <source>
        <dbReference type="SMART" id="SM00228"/>
    </source>
</evidence>
<comment type="cofactor">
    <cofactor evidence="1 11">
        <name>Zn(2+)</name>
        <dbReference type="ChEBI" id="CHEBI:29105"/>
    </cofactor>
</comment>
<dbReference type="GO" id="GO:0004222">
    <property type="term" value="F:metalloendopeptidase activity"/>
    <property type="evidence" value="ECO:0007669"/>
    <property type="project" value="InterPro"/>
</dbReference>
<keyword evidence="6 11" id="KW-0378">Hydrolase</keyword>
<keyword evidence="5 11" id="KW-0812">Transmembrane</keyword>
<proteinExistence type="inferred from homology"/>
<keyword evidence="4 13" id="KW-0645">Protease</keyword>
<dbReference type="Gene3D" id="2.30.42.10">
    <property type="match status" value="1"/>
</dbReference>
<gene>
    <name evidence="13" type="ORF">LX81_00370</name>
</gene>
<name>A0A2W7P3A8_9RHOB</name>
<evidence type="ECO:0000256" key="9">
    <source>
        <dbReference type="ARBA" id="ARBA00023049"/>
    </source>
</evidence>
<dbReference type="Proteomes" id="UP000248916">
    <property type="component" value="Unassembled WGS sequence"/>
</dbReference>
<evidence type="ECO:0000313" key="14">
    <source>
        <dbReference type="Proteomes" id="UP000248916"/>
    </source>
</evidence>
<dbReference type="Pfam" id="PF02163">
    <property type="entry name" value="Peptidase_M50"/>
    <property type="match status" value="1"/>
</dbReference>
<feature type="transmembrane region" description="Helical" evidence="11">
    <location>
        <begin position="380"/>
        <end position="402"/>
    </location>
</feature>
<evidence type="ECO:0000256" key="5">
    <source>
        <dbReference type="ARBA" id="ARBA00022692"/>
    </source>
</evidence>
<feature type="transmembrane region" description="Helical" evidence="11">
    <location>
        <begin position="12"/>
        <end position="31"/>
    </location>
</feature>
<keyword evidence="11" id="KW-0479">Metal-binding</keyword>
<dbReference type="SUPFAM" id="SSF50156">
    <property type="entry name" value="PDZ domain-like"/>
    <property type="match status" value="2"/>
</dbReference>
<evidence type="ECO:0000256" key="2">
    <source>
        <dbReference type="ARBA" id="ARBA00004141"/>
    </source>
</evidence>
<dbReference type="NCBIfam" id="TIGR00054">
    <property type="entry name" value="RIP metalloprotease RseP"/>
    <property type="match status" value="1"/>
</dbReference>
<dbReference type="GO" id="GO:0016020">
    <property type="term" value="C:membrane"/>
    <property type="evidence" value="ECO:0007669"/>
    <property type="project" value="UniProtKB-SubCell"/>
</dbReference>
<feature type="transmembrane region" description="Helical" evidence="11">
    <location>
        <begin position="37"/>
        <end position="58"/>
    </location>
</feature>
<dbReference type="InterPro" id="IPR004387">
    <property type="entry name" value="Pept_M50_Zn"/>
</dbReference>
<comment type="similarity">
    <text evidence="3 11">Belongs to the peptidase M50B family.</text>
</comment>
<evidence type="ECO:0000256" key="10">
    <source>
        <dbReference type="ARBA" id="ARBA00023136"/>
    </source>
</evidence>
<comment type="subcellular location">
    <subcellularLocation>
        <location evidence="2">Membrane</location>
        <topology evidence="2">Multi-pass membrane protein</topology>
    </subcellularLocation>
</comment>
<evidence type="ECO:0000256" key="8">
    <source>
        <dbReference type="ARBA" id="ARBA00022989"/>
    </source>
</evidence>
<dbReference type="InterPro" id="IPR008915">
    <property type="entry name" value="Peptidase_M50"/>
</dbReference>
<dbReference type="GO" id="GO:0006508">
    <property type="term" value="P:proteolysis"/>
    <property type="evidence" value="ECO:0007669"/>
    <property type="project" value="UniProtKB-KW"/>
</dbReference>
<feature type="transmembrane region" description="Helical" evidence="11">
    <location>
        <begin position="112"/>
        <end position="140"/>
    </location>
</feature>
<keyword evidence="9 11" id="KW-0482">Metalloprotease</keyword>
<dbReference type="InterPro" id="IPR036034">
    <property type="entry name" value="PDZ_sf"/>
</dbReference>
<dbReference type="PANTHER" id="PTHR42837:SF2">
    <property type="entry name" value="MEMBRANE METALLOPROTEASE ARASP2, CHLOROPLASTIC-RELATED"/>
    <property type="match status" value="1"/>
</dbReference>
<evidence type="ECO:0000256" key="1">
    <source>
        <dbReference type="ARBA" id="ARBA00001947"/>
    </source>
</evidence>
<reference evidence="13 14" key="1">
    <citation type="submission" date="2018-06" db="EMBL/GenBank/DDBJ databases">
        <title>Genomic Encyclopedia of Archaeal and Bacterial Type Strains, Phase II (KMG-II): from individual species to whole genera.</title>
        <authorList>
            <person name="Goeker M."/>
        </authorList>
    </citation>
    <scope>NUCLEOTIDE SEQUENCE [LARGE SCALE GENOMIC DNA]</scope>
    <source>
        <strain evidence="13 14">DSM 22009</strain>
    </source>
</reference>
<dbReference type="CDD" id="cd06163">
    <property type="entry name" value="S2P-M50_PDZ_RseP-like"/>
    <property type="match status" value="1"/>
</dbReference>
<keyword evidence="7 11" id="KW-0862">Zinc</keyword>
<dbReference type="CDD" id="cd23081">
    <property type="entry name" value="cpPDZ_EcRseP-like"/>
    <property type="match status" value="1"/>
</dbReference>
<evidence type="ECO:0000256" key="11">
    <source>
        <dbReference type="RuleBase" id="RU362031"/>
    </source>
</evidence>
<keyword evidence="8 11" id="KW-1133">Transmembrane helix</keyword>
<dbReference type="OrthoDB" id="9782003at2"/>
<evidence type="ECO:0000256" key="6">
    <source>
        <dbReference type="ARBA" id="ARBA00022801"/>
    </source>
</evidence>
<dbReference type="RefSeq" id="WP_111535561.1">
    <property type="nucleotide sequence ID" value="NZ_QKZL01000001.1"/>
</dbReference>
<evidence type="ECO:0000256" key="7">
    <source>
        <dbReference type="ARBA" id="ARBA00022833"/>
    </source>
</evidence>
<feature type="domain" description="PDZ" evidence="12">
    <location>
        <begin position="203"/>
        <end position="273"/>
    </location>
</feature>
<keyword evidence="10 11" id="KW-0472">Membrane</keyword>
<dbReference type="AlphaFoldDB" id="A0A2W7P3A8"/>
<dbReference type="Pfam" id="PF17820">
    <property type="entry name" value="PDZ_6"/>
    <property type="match status" value="1"/>
</dbReference>
<evidence type="ECO:0000256" key="4">
    <source>
        <dbReference type="ARBA" id="ARBA00022670"/>
    </source>
</evidence>
<dbReference type="EMBL" id="QKZL01000001">
    <property type="protein sequence ID" value="PZX19906.1"/>
    <property type="molecule type" value="Genomic_DNA"/>
</dbReference>
<dbReference type="EC" id="3.4.24.-" evidence="11"/>
<dbReference type="InterPro" id="IPR041489">
    <property type="entry name" value="PDZ_6"/>
</dbReference>
<keyword evidence="14" id="KW-1185">Reference proteome</keyword>
<dbReference type="GO" id="GO:0046872">
    <property type="term" value="F:metal ion binding"/>
    <property type="evidence" value="ECO:0007669"/>
    <property type="project" value="UniProtKB-KW"/>
</dbReference>
<dbReference type="SMART" id="SM00228">
    <property type="entry name" value="PDZ"/>
    <property type="match status" value="1"/>
</dbReference>
<comment type="caution">
    <text evidence="13">The sequence shown here is derived from an EMBL/GenBank/DDBJ whole genome shotgun (WGS) entry which is preliminary data.</text>
</comment>
<organism evidence="13 14">
    <name type="scientific">Palleronia aestuarii</name>
    <dbReference type="NCBI Taxonomy" id="568105"/>
    <lineage>
        <taxon>Bacteria</taxon>
        <taxon>Pseudomonadati</taxon>
        <taxon>Pseudomonadota</taxon>
        <taxon>Alphaproteobacteria</taxon>
        <taxon>Rhodobacterales</taxon>
        <taxon>Roseobacteraceae</taxon>
        <taxon>Palleronia</taxon>
    </lineage>
</organism>
<feature type="transmembrane region" description="Helical" evidence="11">
    <location>
        <begin position="423"/>
        <end position="445"/>
    </location>
</feature>